<accession>A0ABD1WXA7</accession>
<comment type="caution">
    <text evidence="1">The sequence shown here is derived from an EMBL/GenBank/DDBJ whole genome shotgun (WGS) entry which is preliminary data.</text>
</comment>
<gene>
    <name evidence="1" type="ORF">Fot_06942</name>
</gene>
<dbReference type="AlphaFoldDB" id="A0ABD1WXA7"/>
<evidence type="ECO:0000313" key="2">
    <source>
        <dbReference type="Proteomes" id="UP001604277"/>
    </source>
</evidence>
<proteinExistence type="predicted"/>
<protein>
    <submittedName>
        <fullName evidence="1">Late blight resistance protein-like protein R1A-3</fullName>
    </submittedName>
</protein>
<reference evidence="2" key="1">
    <citation type="submission" date="2024-07" db="EMBL/GenBank/DDBJ databases">
        <title>Two chromosome-level genome assemblies of Korean endemic species Abeliophyllum distichum and Forsythia ovata (Oleaceae).</title>
        <authorList>
            <person name="Jang H."/>
        </authorList>
    </citation>
    <scope>NUCLEOTIDE SEQUENCE [LARGE SCALE GENOMIC DNA]</scope>
</reference>
<dbReference type="EMBL" id="JBFOLJ010000002">
    <property type="protein sequence ID" value="KAL2553323.1"/>
    <property type="molecule type" value="Genomic_DNA"/>
</dbReference>
<dbReference type="Proteomes" id="UP001604277">
    <property type="component" value="Unassembled WGS sequence"/>
</dbReference>
<keyword evidence="2" id="KW-1185">Reference proteome</keyword>
<evidence type="ECO:0000313" key="1">
    <source>
        <dbReference type="EMBL" id="KAL2553323.1"/>
    </source>
</evidence>
<sequence>MEELQVFFTVPNSISTLSPKELVAAYIDFLLEILGEILNLQLYFIHHVEDSIQPLKMEMKFLLIFLGDTPSQPTELETTKKILADIEVVANETGSFLYSFFYCTNRISMSGMKQTLSDLLESKSTESQSPRYCQVV</sequence>
<organism evidence="1 2">
    <name type="scientific">Forsythia ovata</name>
    <dbReference type="NCBI Taxonomy" id="205694"/>
    <lineage>
        <taxon>Eukaryota</taxon>
        <taxon>Viridiplantae</taxon>
        <taxon>Streptophyta</taxon>
        <taxon>Embryophyta</taxon>
        <taxon>Tracheophyta</taxon>
        <taxon>Spermatophyta</taxon>
        <taxon>Magnoliopsida</taxon>
        <taxon>eudicotyledons</taxon>
        <taxon>Gunneridae</taxon>
        <taxon>Pentapetalae</taxon>
        <taxon>asterids</taxon>
        <taxon>lamiids</taxon>
        <taxon>Lamiales</taxon>
        <taxon>Oleaceae</taxon>
        <taxon>Forsythieae</taxon>
        <taxon>Forsythia</taxon>
    </lineage>
</organism>
<name>A0ABD1WXA7_9LAMI</name>